<dbReference type="InterPro" id="IPR017871">
    <property type="entry name" value="ABC_transporter-like_CS"/>
</dbReference>
<dbReference type="AlphaFoldDB" id="A0A3M8QZA2"/>
<dbReference type="PROSITE" id="PS00211">
    <property type="entry name" value="ABC_TRANSPORTER_1"/>
    <property type="match status" value="1"/>
</dbReference>
<reference evidence="10" key="1">
    <citation type="submission" date="2018-10" db="EMBL/GenBank/DDBJ databases">
        <title>Acidithiobacillus sulfuriphilus sp. nov.: an extremely acidophilic sulfur-oxidizing chemolithotroph isolated from a neutral pH environment.</title>
        <authorList>
            <person name="Falagan C."/>
            <person name="Moya-Beltran A."/>
            <person name="Quatrini R."/>
            <person name="Johnson D.B."/>
        </authorList>
    </citation>
    <scope>NUCLEOTIDE SEQUENCE [LARGE SCALE GENOMIC DNA]</scope>
    <source>
        <strain evidence="10">CJ-2</strain>
    </source>
</reference>
<evidence type="ECO:0000259" key="9">
    <source>
        <dbReference type="PROSITE" id="PS50893"/>
    </source>
</evidence>
<comment type="caution">
    <text evidence="10">The sequence shown here is derived from an EMBL/GenBank/DDBJ whole genome shotgun (WGS) entry which is preliminary data.</text>
</comment>
<evidence type="ECO:0000256" key="8">
    <source>
        <dbReference type="ARBA" id="ARBA00023136"/>
    </source>
</evidence>
<gene>
    <name evidence="10" type="ORF">EC580_08235</name>
</gene>
<protein>
    <submittedName>
        <fullName evidence="10">ABC transporter ATP-binding protein</fullName>
    </submittedName>
</protein>
<dbReference type="InterPro" id="IPR015853">
    <property type="entry name" value="ABC_transpr_FbpC"/>
</dbReference>
<dbReference type="GO" id="GO:0005524">
    <property type="term" value="F:ATP binding"/>
    <property type="evidence" value="ECO:0007669"/>
    <property type="project" value="UniProtKB-KW"/>
</dbReference>
<name>A0A3M8QZA2_9PROT</name>
<evidence type="ECO:0000256" key="1">
    <source>
        <dbReference type="ARBA" id="ARBA00022448"/>
    </source>
</evidence>
<dbReference type="PANTHER" id="PTHR42781:SF4">
    <property type="entry name" value="SPERMIDINE_PUTRESCINE IMPORT ATP-BINDING PROTEIN POTA"/>
    <property type="match status" value="1"/>
</dbReference>
<keyword evidence="7" id="KW-0406">Ion transport</keyword>
<keyword evidence="4" id="KW-0547">Nucleotide-binding</keyword>
<keyword evidence="6" id="KW-0408">Iron</keyword>
<keyword evidence="2" id="KW-1003">Cell membrane</keyword>
<proteinExistence type="predicted"/>
<evidence type="ECO:0000256" key="3">
    <source>
        <dbReference type="ARBA" id="ARBA00022496"/>
    </source>
</evidence>
<evidence type="ECO:0000256" key="4">
    <source>
        <dbReference type="ARBA" id="ARBA00022741"/>
    </source>
</evidence>
<dbReference type="Pfam" id="PF00005">
    <property type="entry name" value="ABC_tran"/>
    <property type="match status" value="1"/>
</dbReference>
<dbReference type="OrthoDB" id="9809450at2"/>
<dbReference type="GO" id="GO:0016020">
    <property type="term" value="C:membrane"/>
    <property type="evidence" value="ECO:0007669"/>
    <property type="project" value="InterPro"/>
</dbReference>
<dbReference type="InterPro" id="IPR003593">
    <property type="entry name" value="AAA+_ATPase"/>
</dbReference>
<dbReference type="PROSITE" id="PS50893">
    <property type="entry name" value="ABC_TRANSPORTER_2"/>
    <property type="match status" value="1"/>
</dbReference>
<keyword evidence="8" id="KW-0472">Membrane</keyword>
<dbReference type="CDD" id="cd03259">
    <property type="entry name" value="ABC_Carb_Solutes_like"/>
    <property type="match status" value="1"/>
</dbReference>
<evidence type="ECO:0000256" key="6">
    <source>
        <dbReference type="ARBA" id="ARBA00023004"/>
    </source>
</evidence>
<dbReference type="InterPro" id="IPR050093">
    <property type="entry name" value="ABC_SmlMolc_Importer"/>
</dbReference>
<sequence length="375" mass="41453">MAVEYIHHYHPEQARPIKKLALEVDNIQVRHSNRVILQGVNLALEEGTYACLLGESGSGKSTLLAAIAGMLKPSEGIVKLHGEMVSSTQGHWLAPEKRGIGMVFQEPALWPHMRVLDNVLFPLKSRGMVPDRQRALALLEKMDLPAATAERRPHELSGGQRQRVAIARAIIARPRLVLLDEPLSALDHSIREEIRTFLRALFREEGITALHVTHDPEEAFDLGTRIGFLGAGRLAQWDSPEGVYRCPATETVARLSGPVRFLPVMVTAVDAGHAHLSVSKDSLRVPAHPELRPGPALLALRPEAVLCDSESGARATVIRAQWSRGRYLLELELPEGDRLLSYSATGRMGIRYLKIRPEDAWCLPPETELTAEETS</sequence>
<dbReference type="InterPro" id="IPR003439">
    <property type="entry name" value="ABC_transporter-like_ATP-bd"/>
</dbReference>
<dbReference type="SUPFAM" id="SSF52540">
    <property type="entry name" value="P-loop containing nucleoside triphosphate hydrolases"/>
    <property type="match status" value="1"/>
</dbReference>
<evidence type="ECO:0000256" key="7">
    <source>
        <dbReference type="ARBA" id="ARBA00023065"/>
    </source>
</evidence>
<evidence type="ECO:0000256" key="5">
    <source>
        <dbReference type="ARBA" id="ARBA00022840"/>
    </source>
</evidence>
<dbReference type="GO" id="GO:0015408">
    <property type="term" value="F:ABC-type ferric iron transporter activity"/>
    <property type="evidence" value="ECO:0007669"/>
    <property type="project" value="InterPro"/>
</dbReference>
<dbReference type="EMBL" id="RIZI01000168">
    <property type="protein sequence ID" value="RNF61607.1"/>
    <property type="molecule type" value="Genomic_DNA"/>
</dbReference>
<keyword evidence="1" id="KW-0813">Transport</keyword>
<dbReference type="Gene3D" id="3.40.50.300">
    <property type="entry name" value="P-loop containing nucleotide triphosphate hydrolases"/>
    <property type="match status" value="1"/>
</dbReference>
<organism evidence="10">
    <name type="scientific">Acidithiobacillus sulfuriphilus</name>
    <dbReference type="NCBI Taxonomy" id="1867749"/>
    <lineage>
        <taxon>Bacteria</taxon>
        <taxon>Pseudomonadati</taxon>
        <taxon>Pseudomonadota</taxon>
        <taxon>Acidithiobacillia</taxon>
        <taxon>Acidithiobacillales</taxon>
        <taxon>Acidithiobacillaceae</taxon>
        <taxon>Acidithiobacillus</taxon>
    </lineage>
</organism>
<keyword evidence="3" id="KW-0410">Iron transport</keyword>
<evidence type="ECO:0000313" key="10">
    <source>
        <dbReference type="EMBL" id="RNF61607.1"/>
    </source>
</evidence>
<accession>A0A3M8QZA2</accession>
<evidence type="ECO:0000256" key="2">
    <source>
        <dbReference type="ARBA" id="ARBA00022475"/>
    </source>
</evidence>
<feature type="domain" description="ABC transporter" evidence="9">
    <location>
        <begin position="22"/>
        <end position="256"/>
    </location>
</feature>
<dbReference type="GO" id="GO:0016887">
    <property type="term" value="F:ATP hydrolysis activity"/>
    <property type="evidence" value="ECO:0007669"/>
    <property type="project" value="InterPro"/>
</dbReference>
<keyword evidence="5 10" id="KW-0067">ATP-binding</keyword>
<dbReference type="SMART" id="SM00382">
    <property type="entry name" value="AAA"/>
    <property type="match status" value="1"/>
</dbReference>
<dbReference type="PANTHER" id="PTHR42781">
    <property type="entry name" value="SPERMIDINE/PUTRESCINE IMPORT ATP-BINDING PROTEIN POTA"/>
    <property type="match status" value="1"/>
</dbReference>
<dbReference type="RefSeq" id="WP_123103974.1">
    <property type="nucleotide sequence ID" value="NZ_CP127527.1"/>
</dbReference>
<dbReference type="InterPro" id="IPR027417">
    <property type="entry name" value="P-loop_NTPase"/>
</dbReference>